<feature type="transmembrane region" description="Helical" evidence="1">
    <location>
        <begin position="38"/>
        <end position="56"/>
    </location>
</feature>
<dbReference type="Proteomes" id="UP001177003">
    <property type="component" value="Chromosome 0"/>
</dbReference>
<keyword evidence="1" id="KW-1133">Transmembrane helix</keyword>
<evidence type="ECO:0000256" key="1">
    <source>
        <dbReference type="SAM" id="Phobius"/>
    </source>
</evidence>
<reference evidence="2" key="1">
    <citation type="submission" date="2023-04" db="EMBL/GenBank/DDBJ databases">
        <authorList>
            <person name="Vijverberg K."/>
            <person name="Xiong W."/>
            <person name="Schranz E."/>
        </authorList>
    </citation>
    <scope>NUCLEOTIDE SEQUENCE</scope>
</reference>
<keyword evidence="1" id="KW-0472">Membrane</keyword>
<evidence type="ECO:0000313" key="3">
    <source>
        <dbReference type="Proteomes" id="UP001177003"/>
    </source>
</evidence>
<accession>A0AA35V505</accession>
<proteinExistence type="predicted"/>
<organism evidence="2 3">
    <name type="scientific">Lactuca saligna</name>
    <name type="common">Willowleaf lettuce</name>
    <dbReference type="NCBI Taxonomy" id="75948"/>
    <lineage>
        <taxon>Eukaryota</taxon>
        <taxon>Viridiplantae</taxon>
        <taxon>Streptophyta</taxon>
        <taxon>Embryophyta</taxon>
        <taxon>Tracheophyta</taxon>
        <taxon>Spermatophyta</taxon>
        <taxon>Magnoliopsida</taxon>
        <taxon>eudicotyledons</taxon>
        <taxon>Gunneridae</taxon>
        <taxon>Pentapetalae</taxon>
        <taxon>asterids</taxon>
        <taxon>campanulids</taxon>
        <taxon>Asterales</taxon>
        <taxon>Asteraceae</taxon>
        <taxon>Cichorioideae</taxon>
        <taxon>Cichorieae</taxon>
        <taxon>Lactucinae</taxon>
        <taxon>Lactuca</taxon>
    </lineage>
</organism>
<dbReference type="AlphaFoldDB" id="A0AA35V505"/>
<name>A0AA35V505_LACSI</name>
<evidence type="ECO:0000313" key="2">
    <source>
        <dbReference type="EMBL" id="CAI9262014.1"/>
    </source>
</evidence>
<keyword evidence="3" id="KW-1185">Reference proteome</keyword>
<dbReference type="EMBL" id="OX465086">
    <property type="protein sequence ID" value="CAI9262014.1"/>
    <property type="molecule type" value="Genomic_DNA"/>
</dbReference>
<keyword evidence="1" id="KW-0812">Transmembrane</keyword>
<sequence length="141" mass="15789">MTESLKPLLLLTPINIDQTHNRHPFFVDIGPSLRRRSISFSASIVASVVAIVASSIHFDNVFVGLFLFFSMLISLRGICNIITMSSFPPLGWIIFSYQIMTSTVDIKDESRGSPIQKAKLINSDQHVHITLLKNVFELVKS</sequence>
<gene>
    <name evidence="2" type="ORF">LSALG_LOCUS2775</name>
</gene>
<protein>
    <submittedName>
        <fullName evidence="2">Uncharacterized protein</fullName>
    </submittedName>
</protein>